<accession>A0A2S2C1Y6</accession>
<dbReference type="InterPro" id="IPR020835">
    <property type="entry name" value="Catalase_sf"/>
</dbReference>
<name>A0A2S2C1Y6_9NOCA</name>
<dbReference type="KEGG" id="roz:CBI38_28405"/>
<evidence type="ECO:0000313" key="1">
    <source>
        <dbReference type="EMBL" id="AWK74906.1"/>
    </source>
</evidence>
<gene>
    <name evidence="1" type="ORF">CBI38_28405</name>
</gene>
<dbReference type="OrthoDB" id="3368165at2"/>
<evidence type="ECO:0000313" key="2">
    <source>
        <dbReference type="Proteomes" id="UP000245711"/>
    </source>
</evidence>
<organism evidence="1 2">
    <name type="scientific">Rhodococcus oxybenzonivorans</name>
    <dbReference type="NCBI Taxonomy" id="1990687"/>
    <lineage>
        <taxon>Bacteria</taxon>
        <taxon>Bacillati</taxon>
        <taxon>Actinomycetota</taxon>
        <taxon>Actinomycetes</taxon>
        <taxon>Mycobacteriales</taxon>
        <taxon>Nocardiaceae</taxon>
        <taxon>Rhodococcus</taxon>
    </lineage>
</organism>
<dbReference type="EMBL" id="CP021354">
    <property type="protein sequence ID" value="AWK74906.1"/>
    <property type="molecule type" value="Genomic_DNA"/>
</dbReference>
<sequence length="234" mass="24705">MGDSGRALDTVRSAFVGPFRIAASVRHARVFHPKGLVIGGTVEFNSSWWPGRTRISLPVTARMSGGIGTPSMIPDVLGLALRIDLDEGPTPWDLLLASSGTSSLTRMLPLPATGWNTARYSSLMPLSSTGGPPTWVLAEPVGEHPPTTSINALADALAIAPLAFSLQLATFTNSPTPSGRVVLSDVRDLADDEQPSFDPVVNCPPSIALRPEWLAAARIGAYRGSRRGRGATDE</sequence>
<proteinExistence type="predicted"/>
<evidence type="ECO:0008006" key="3">
    <source>
        <dbReference type="Google" id="ProtNLM"/>
    </source>
</evidence>
<dbReference type="SUPFAM" id="SSF56634">
    <property type="entry name" value="Heme-dependent catalase-like"/>
    <property type="match status" value="1"/>
</dbReference>
<dbReference type="RefSeq" id="WP_109334262.1">
    <property type="nucleotide sequence ID" value="NZ_CP021354.1"/>
</dbReference>
<dbReference type="GO" id="GO:0020037">
    <property type="term" value="F:heme binding"/>
    <property type="evidence" value="ECO:0007669"/>
    <property type="project" value="InterPro"/>
</dbReference>
<protein>
    <recommendedName>
        <fullName evidence="3">Phosphodiesterase</fullName>
    </recommendedName>
</protein>
<dbReference type="Proteomes" id="UP000245711">
    <property type="component" value="Chromosome"/>
</dbReference>
<dbReference type="AlphaFoldDB" id="A0A2S2C1Y6"/>
<keyword evidence="2" id="KW-1185">Reference proteome</keyword>
<reference evidence="1 2" key="1">
    <citation type="submission" date="2017-05" db="EMBL/GenBank/DDBJ databases">
        <title>Isolation of Rhodococcus sp. S2-17 biodegrading of BP-3.</title>
        <authorList>
            <person name="Lee Y."/>
            <person name="Kim K.H."/>
            <person name="Chun B.H."/>
            <person name="Jung H.S."/>
            <person name="Jeon C.O."/>
        </authorList>
    </citation>
    <scope>NUCLEOTIDE SEQUENCE [LARGE SCALE GENOMIC DNA]</scope>
    <source>
        <strain evidence="1 2">S2-17</strain>
    </source>
</reference>